<keyword evidence="2" id="KW-1133">Transmembrane helix</keyword>
<dbReference type="eggNOG" id="COG4219">
    <property type="taxonomic scope" value="Bacteria"/>
</dbReference>
<dbReference type="AlphaFoldDB" id="S2DRE7"/>
<accession>S2DRE7</accession>
<dbReference type="InterPro" id="IPR008756">
    <property type="entry name" value="Peptidase_M56"/>
</dbReference>
<keyword evidence="2" id="KW-0812">Transmembrane</keyword>
<dbReference type="Pfam" id="PF05569">
    <property type="entry name" value="Peptidase_M56"/>
    <property type="match status" value="1"/>
</dbReference>
<proteinExistence type="predicted"/>
<feature type="region of interest" description="Disordered" evidence="1">
    <location>
        <begin position="399"/>
        <end position="418"/>
    </location>
</feature>
<dbReference type="EMBL" id="ALWO02000010">
    <property type="protein sequence ID" value="EOZ99860.1"/>
    <property type="molecule type" value="Genomic_DNA"/>
</dbReference>
<dbReference type="PANTHER" id="PTHR34978">
    <property type="entry name" value="POSSIBLE SENSOR-TRANSDUCER PROTEIN BLAR"/>
    <property type="match status" value="1"/>
</dbReference>
<keyword evidence="2" id="KW-0472">Membrane</keyword>
<feature type="transmembrane region" description="Helical" evidence="2">
    <location>
        <begin position="63"/>
        <end position="83"/>
    </location>
</feature>
<dbReference type="Proteomes" id="UP000006073">
    <property type="component" value="Unassembled WGS sequence"/>
</dbReference>
<dbReference type="InterPro" id="IPR052173">
    <property type="entry name" value="Beta-lactam_resp_regulator"/>
</dbReference>
<protein>
    <submittedName>
        <fullName evidence="4">Regulatory sensor-transducer, BlaR1/MecR1 family</fullName>
    </submittedName>
</protein>
<feature type="domain" description="Peptidase M56" evidence="3">
    <location>
        <begin position="135"/>
        <end position="207"/>
    </location>
</feature>
<reference evidence="4 5" key="1">
    <citation type="journal article" date="2013" name="Genome Announc.">
        <title>Draft Genome Sequence of Indibacter alkaliphilus Strain LW1T, Isolated from Lonar Lake, a Haloalkaline Lake in the Buldana District of Maharashtra, India.</title>
        <authorList>
            <person name="Singh A."/>
            <person name="Kumar Jangir P."/>
            <person name="Sharma R."/>
            <person name="Singh A."/>
            <person name="Kumar Pinnaka A."/>
            <person name="Shivaji S."/>
        </authorList>
    </citation>
    <scope>NUCLEOTIDE SEQUENCE [LARGE SCALE GENOMIC DNA]</scope>
    <source>
        <strain evidence="5">CCUG 57479 / KCTC 22604 / LW1</strain>
    </source>
</reference>
<evidence type="ECO:0000313" key="4">
    <source>
        <dbReference type="EMBL" id="EOZ99860.1"/>
    </source>
</evidence>
<keyword evidence="5" id="KW-1185">Reference proteome</keyword>
<evidence type="ECO:0000313" key="5">
    <source>
        <dbReference type="Proteomes" id="UP000006073"/>
    </source>
</evidence>
<dbReference type="CDD" id="cd07341">
    <property type="entry name" value="M56_BlaR1_MecR1_like"/>
    <property type="match status" value="1"/>
</dbReference>
<evidence type="ECO:0000256" key="2">
    <source>
        <dbReference type="SAM" id="Phobius"/>
    </source>
</evidence>
<evidence type="ECO:0000256" key="1">
    <source>
        <dbReference type="SAM" id="MobiDB-lite"/>
    </source>
</evidence>
<name>S2DRE7_INDAL</name>
<comment type="caution">
    <text evidence="4">The sequence shown here is derived from an EMBL/GenBank/DDBJ whole genome shotgun (WGS) entry which is preliminary data.</text>
</comment>
<evidence type="ECO:0000259" key="3">
    <source>
        <dbReference type="Pfam" id="PF05569"/>
    </source>
</evidence>
<gene>
    <name evidence="4" type="ORF">A33Q_0279</name>
</gene>
<feature type="transmembrane region" description="Helical" evidence="2">
    <location>
        <begin position="236"/>
        <end position="257"/>
    </location>
</feature>
<sequence length="506" mass="58905">MFYFNRYYLLASVLLSFFIPLITIEVTVDEAPLLVPNQEINFPQTNHNPPNLVSTAETVGLDWVKIALAVPFVISLFFFFRFVQNIALILKKVKSSEVVKFKSHTLVLLEEKSMPYSFLRYVFLSKSSYENGEVSRSILNHEITHVREWHSIDNIFIEFLLVFFWFNPMLYWAKHEIKLNHEFIADQSVLKKTPVNKYKRLLISMTLPDFSRNLTSSLKFSFTEKRLNMMDKQTTLSVKILKGLVTIPFLVGAILLFSEKVPAQEEIQKSRTLSYEVDTEKTEENSYDLDFSLQPDGTIILGGKEIDETFFKEEFLGKIKRNKEPKALLQVLPGTTMGLVSDLQNKLFSIGISHIDLVRLPKEQKENDPEKAEFYKNVTFQIIKDNGSRVNKTYQDLSEKQKSELPDPMKAPEKKSPTLESFEKWKSPENYAIWIDGVSVKNEKLEQFENSDFAFFSESFVHLNARSERFPQKYQVHAYTHSGYEASYGKDSDFLRKRNWTITIKE</sequence>
<organism evidence="4 5">
    <name type="scientific">Indibacter alkaliphilus (strain CCUG 57479 / KCTC 22604 / LW1)</name>
    <dbReference type="NCBI Taxonomy" id="1189612"/>
    <lineage>
        <taxon>Bacteria</taxon>
        <taxon>Pseudomonadati</taxon>
        <taxon>Bacteroidota</taxon>
        <taxon>Cytophagia</taxon>
        <taxon>Cytophagales</taxon>
        <taxon>Cyclobacteriaceae</taxon>
    </lineage>
</organism>
<feature type="transmembrane region" description="Helical" evidence="2">
    <location>
        <begin position="7"/>
        <end position="28"/>
    </location>
</feature>
<dbReference type="PANTHER" id="PTHR34978:SF3">
    <property type="entry name" value="SLR0241 PROTEIN"/>
    <property type="match status" value="1"/>
</dbReference>
<dbReference type="STRING" id="1189612.A33Q_0279"/>